<gene>
    <name evidence="1" type="ORF">WDJ50_15500</name>
</gene>
<reference evidence="1" key="1">
    <citation type="submission" date="2024-03" db="EMBL/GenBank/DDBJ databases">
        <title>Deinococcus weizhi sp. nov., isolated from human skin.</title>
        <authorList>
            <person name="Wei Z."/>
            <person name="Tian F."/>
            <person name="Yang C."/>
            <person name="Xin L.T."/>
            <person name="Wen Z.J."/>
            <person name="Lan K.C."/>
            <person name="Yu L."/>
            <person name="Zhe W."/>
            <person name="Dan F.D."/>
            <person name="Jun W."/>
            <person name="Rui Z."/>
            <person name="Yong X.J."/>
            <person name="Ting Y."/>
            <person name="Wei X."/>
            <person name="Xu Z.G."/>
            <person name="Xin Z."/>
            <person name="Dong F.G."/>
            <person name="Ni X.M."/>
            <person name="Zheng M.G."/>
            <person name="Chun Y."/>
            <person name="Qian W.X."/>
        </authorList>
    </citation>
    <scope>NUCLEOTIDE SEQUENCE</scope>
    <source>
        <strain evidence="1">VB142</strain>
    </source>
</reference>
<proteinExistence type="predicted"/>
<name>A0AAU6Q759_9DEIO</name>
<accession>A0AAU6Q759</accession>
<evidence type="ECO:0000313" key="1">
    <source>
        <dbReference type="EMBL" id="WYF46457.1"/>
    </source>
</evidence>
<organism evidence="1">
    <name type="scientific">Deinococcus sp. VB142</name>
    <dbReference type="NCBI Taxonomy" id="3112952"/>
    <lineage>
        <taxon>Bacteria</taxon>
        <taxon>Thermotogati</taxon>
        <taxon>Deinococcota</taxon>
        <taxon>Deinococci</taxon>
        <taxon>Deinococcales</taxon>
        <taxon>Deinococcaceae</taxon>
        <taxon>Deinococcus</taxon>
    </lineage>
</organism>
<dbReference type="EMBL" id="CP149783">
    <property type="protein sequence ID" value="WYF46457.1"/>
    <property type="molecule type" value="Genomic_DNA"/>
</dbReference>
<dbReference type="RefSeq" id="WP_339097933.1">
    <property type="nucleotide sequence ID" value="NZ_CP149783.1"/>
</dbReference>
<sequence>MLLLYTDACEGLLRTLLGQVHLEYEYVPGSTKPHHYRADGMEGVSVWSPLALLRLCEQLAARKLLRPPQEEGVLTRAQSPLLSEFQGQDLPPFLEWTGDHLHLNEDFARTHLLSHAVAAFRTRFDAGVLSPVVLELAARARLIQGGYGLLNRSVFWDRSEENQPSEWLRELLASTPERSWHTCSGQDEPEVAWLSLEAQAREQGGNVAPPSLPHTSDRSEQLLLALRRTRRPWTATEAASLLHARAEDAQARLDELHAQGLVLKQSDGYRACDPHEAIAALLNADPDRAWTAPEIARQFPKLDLNPAQVRAYLFALAADGMEMEMQFKAGRHA</sequence>
<protein>
    <recommendedName>
        <fullName evidence="2">MarR family transcriptional regulator</fullName>
    </recommendedName>
</protein>
<evidence type="ECO:0008006" key="2">
    <source>
        <dbReference type="Google" id="ProtNLM"/>
    </source>
</evidence>
<dbReference type="AlphaFoldDB" id="A0AAU6Q759"/>